<accession>A0ABV1FTM6</accession>
<evidence type="ECO:0000313" key="2">
    <source>
        <dbReference type="EMBL" id="MEQ2487775.1"/>
    </source>
</evidence>
<dbReference type="Proteomes" id="UP001487296">
    <property type="component" value="Unassembled WGS sequence"/>
</dbReference>
<dbReference type="RefSeq" id="WP_215760855.1">
    <property type="nucleotide sequence ID" value="NZ_JAHKBE010000085.1"/>
</dbReference>
<sequence length="389" mass="41956">MKRLFTLTLALLCSCLTAVYAADYVGSKPEAGKSYYLLNVAEGKFLSAADNGTLTLGGPKLAVTVTTNANGFQVLTTNKGNLAGVLLGKARCNGQGAYNEWALSLLDADSKGYALGCRSKEASNTEWLYYSLLMQDVRTQPYKPSNILTIAQWQFISEDQLKDPVVTLDEKSGSYSAPSIGSAEVHLKRTFSAGSWNSLCVPFAISEAEVKAQFGNDAKVAAFTGATATTLEFSSCTDIEAGVPYLVYIPEGANKSEFTFKGVTAFASQPTDVEQHGSANEKTTFRGYFHKSTAPKGSYVLRKNLVYHLVSDMAIKGFRAALIDGPATQRVFTQWSLDGTTTGIGNIDATVIQRYNVYNTNGQMVRHAATSLDDLPHGVYIVNGKKVIK</sequence>
<evidence type="ECO:0000256" key="1">
    <source>
        <dbReference type="SAM" id="SignalP"/>
    </source>
</evidence>
<reference evidence="2 3" key="1">
    <citation type="submission" date="2024-04" db="EMBL/GenBank/DDBJ databases">
        <title>Human intestinal bacterial collection.</title>
        <authorList>
            <person name="Pauvert C."/>
            <person name="Hitch T.C.A."/>
            <person name="Clavel T."/>
        </authorList>
    </citation>
    <scope>NUCLEOTIDE SEQUENCE [LARGE SCALE GENOMIC DNA]</scope>
    <source>
        <strain evidence="2 3">CLA-AA-H145</strain>
    </source>
</reference>
<keyword evidence="1" id="KW-0732">Signal</keyword>
<evidence type="ECO:0000313" key="3">
    <source>
        <dbReference type="Proteomes" id="UP001487296"/>
    </source>
</evidence>
<proteinExistence type="predicted"/>
<organism evidence="2 3">
    <name type="scientific">Hallella faecis</name>
    <dbReference type="NCBI Taxonomy" id="2841596"/>
    <lineage>
        <taxon>Bacteria</taxon>
        <taxon>Pseudomonadati</taxon>
        <taxon>Bacteroidota</taxon>
        <taxon>Bacteroidia</taxon>
        <taxon>Bacteroidales</taxon>
        <taxon>Prevotellaceae</taxon>
        <taxon>Hallella</taxon>
    </lineage>
</organism>
<keyword evidence="3" id="KW-1185">Reference proteome</keyword>
<dbReference type="EMBL" id="JBBNFP010000081">
    <property type="protein sequence ID" value="MEQ2487775.1"/>
    <property type="molecule type" value="Genomic_DNA"/>
</dbReference>
<name>A0ABV1FTM6_9BACT</name>
<feature type="signal peptide" evidence="1">
    <location>
        <begin position="1"/>
        <end position="21"/>
    </location>
</feature>
<dbReference type="PROSITE" id="PS51257">
    <property type="entry name" value="PROKAR_LIPOPROTEIN"/>
    <property type="match status" value="1"/>
</dbReference>
<comment type="caution">
    <text evidence="2">The sequence shown here is derived from an EMBL/GenBank/DDBJ whole genome shotgun (WGS) entry which is preliminary data.</text>
</comment>
<feature type="chain" id="PRO_5046592717" evidence="1">
    <location>
        <begin position="22"/>
        <end position="389"/>
    </location>
</feature>
<protein>
    <submittedName>
        <fullName evidence="2">Uncharacterized protein</fullName>
    </submittedName>
</protein>
<gene>
    <name evidence="2" type="ORF">AAAT34_12085</name>
</gene>